<organism evidence="5 6">
    <name type="scientific">Streptomyces wuyuanensis</name>
    <dbReference type="NCBI Taxonomy" id="1196353"/>
    <lineage>
        <taxon>Bacteria</taxon>
        <taxon>Bacillati</taxon>
        <taxon>Actinomycetota</taxon>
        <taxon>Actinomycetes</taxon>
        <taxon>Kitasatosporales</taxon>
        <taxon>Streptomycetaceae</taxon>
        <taxon>Streptomyces</taxon>
    </lineage>
</organism>
<evidence type="ECO:0000259" key="4">
    <source>
        <dbReference type="SMART" id="SM00306"/>
    </source>
</evidence>
<dbReference type="CDD" id="cd00081">
    <property type="entry name" value="Hint"/>
    <property type="match status" value="1"/>
</dbReference>
<dbReference type="InterPro" id="IPR006141">
    <property type="entry name" value="Intein_N"/>
</dbReference>
<keyword evidence="3" id="KW-0732">Signal</keyword>
<feature type="region of interest" description="Disordered" evidence="2">
    <location>
        <begin position="1286"/>
        <end position="1314"/>
    </location>
</feature>
<dbReference type="InterPro" id="IPR022385">
    <property type="entry name" value="Rhs_assc_core"/>
</dbReference>
<dbReference type="PANTHER" id="PTHR32305:SF17">
    <property type="entry name" value="TRNA NUCLEASE WAPA"/>
    <property type="match status" value="1"/>
</dbReference>
<keyword evidence="6" id="KW-1185">Reference proteome</keyword>
<dbReference type="PANTHER" id="PTHR32305">
    <property type="match status" value="1"/>
</dbReference>
<feature type="compositionally biased region" description="Polar residues" evidence="2">
    <location>
        <begin position="101"/>
        <end position="114"/>
    </location>
</feature>
<dbReference type="GO" id="GO:0016539">
    <property type="term" value="P:intein-mediated protein splicing"/>
    <property type="evidence" value="ECO:0007669"/>
    <property type="project" value="InterPro"/>
</dbReference>
<sequence length="2318" mass="248013">MNRFPSVAGKRGRRSWPTRSLGTVAALSLIPGLLAPVAFAADVDPLGKPKLKKPQSADVSPFTPKVSKKAKAVKAEAAAARRADTARAKADQNRKVTWPKTGSATLTVPGTGTAQAAPGTLPVTIAPPKPDKGKKAPQRAGAVTVNVLDQQRTAALGVKGVVLTVTGPAAGGQADLGINYAAFASAYGGDWAGRLQVLRLPDCALTAPASAKCRARTPLEFTNHRKKQNLSTQLTFTSSSGASARFAAPRSAGQTMVLALAAGTKSGGGDYKATPLASSSSWEAGGSSGTFTWSYPLRVPPSAAGPKPDLKIAYDSGSVDGRTASTNNQSTVIGEGFDITSSYIERKYGSCDDDGQTDKFDLCWKYDNASLVLNGKATELVKDDTSGKWRLKNDDASTVTVATGADNGDDNGEHWTVITGDGTKYVFGLNKLEGAGASDRTNSVWTVPVFGDDAGEPGYADGSAFADRHKKQAWRWNLDYVEDTHSNAMSYWYTAETNHYDMLGDDNDGTAYTRGGYLSEIRYGQRAGALFTGTPAASNKVVFGYAERCIIGDCGSLTDATRDNWPDVPFDAECKADQKCTGNTGPTFYTRKRMTGISTQAWNAAAATPLYESVDSWALTQQYLDPGDTGDSTDQSLWLSEIRHTGKRGTDLSLDPVKFSHEFRPNRVDGATDDILSLERPRLRTITSETGAETIVTYMAADCVAGQTMPKADTNTRRCYPVYWSPNGEKDPILDWFHKYPVWTVSTSDPEGGAESVEHTYTYSGAAWHYNEDPLVKEKERTWSIWRGFEKVTHLTGRTGLTQSKTVTVYLQGMNGDRVLGSDGKTPHPDTRKTATVTGIKAPAITDADQYAGFTRETVTYNGAQEVTGAVYDPWSQRTATQHKSYADTEAYFVRTGASHARTNITTSGTPIDRVRTVATTYDAYGMASTVEDKGDNAVTGDEKCTRTWYARNDSLGINNLVSRTRVTAKPCAITGDALDLPADSTRPGDVISDDATAYDATTWSSTQTPTKGEAQWIGRAKSYTAANNPVWQKVATTSYDVLGRPLEVKDTSDTLTAKSTYTPTATGPLTSTTAENAKSHITTTLVDFATGAPTKVTDPNNKVTQSEYDSLGRVTKVWLPNRSKSLGKTPNYVYAYSVTASDPSWVSTGTLKGDASGYNTTYEIYDSLLRPRQTQSPSPIGGRLISETLYDERGLAESALSDIWDQASAPSGSLVATDGGQAPMQVDTTYDGAARAVKAETKTKNVPLWTINTTYTGDTVATSAPAGGQAAAVTSNALGQVTQRREYGSTEPTGSNYTTTDYTYTPAGQQKTVEGPDKATWSYTYDLFGRQVTAKDPDTGTSTTEYNDLDQAVGSSDSRPGNKLISEYDVLGRKTGLWDGTKTDATKLAAWTFDVLQKGQQDTAVRYENGFGQTNSKAYTQKVTTYDPLYRPTASQLILPTGDPLIAAGVPQTLSFSTAYDFAGLVTQTGSPAVAGLPSEIVSNTYNATGQQLTAQGTSQYLQAALYSETGDVRQLTLGRNSTDAKAYLSFDYEQGTRRLTRSYVTDTVHGYMPQELKYTQDKAGNVTSIFDATTQGGTSKADYQCFTYDTHRRISHAWTPKTASCDTSGRTVANLDGAAPYWTSYTYTSSGQRDLETQHTTAGDKTTDYTYGTANNQPHPVVSTTGARAGTYGYDEAGNTTSRPGTQAQQTLTWNTEGKLVGTSEPAAGGKPATGTSYLYDAAGELLIRRNTTADGDAVLYLGATEVRLTTKGTTKTLTGTRYYTAAGQTIALRTATAGVTGSKLSFLAGDHHGTSSLVLDATTMAVTKRYTTPFGASRGSAPTSWPDDKAFLGKPADTTTGLTHIGAREYDPTIGQFISVDPLLELDKHQTLSGYSYGAQNPVTFSDPSGLGLGCGSGPNQDGCPTNPSGGQSGQPDKINTGGGGDSDGTASSHQSGDVTRELEKALLAMGPTTDDEDRLTRAWMNYYRVNGGDYWDTPMGDGDRTAMACYGRAGCSAAYRHWVNTRDVAGAKKIAATYCLHNAEKCAVDNSWYKVADAVFKALPEAIAASRGARAALRGGPCKCFLAGTDVLMSDGATKDIEDVELGDEVLATDPETGETGPRKVTRLIVTTDDKHFNELTIATPDGTEKLTATHEHPFWSPSEKRWVEAGDLKSGMTLLTDDNATVIVAGNRTYTKHARTYNLTVDDLHTYYVLAGDTPVLVHNSNGCIHASVAYQDWATKGAHVHIGKNEVRIFPNGQGGIGAQGIRLRTGTASPKEVQKVLDEIHSNPSLRADIIDKAKSARASMNAGEFGMQSNRAAEIHFLIKALEKMG</sequence>
<dbReference type="Pfam" id="PF07591">
    <property type="entry name" value="PT-HINT"/>
    <property type="match status" value="1"/>
</dbReference>
<dbReference type="Pfam" id="PF05593">
    <property type="entry name" value="RHS_repeat"/>
    <property type="match status" value="1"/>
</dbReference>
<dbReference type="Proteomes" id="UP000199063">
    <property type="component" value="Unassembled WGS sequence"/>
</dbReference>
<dbReference type="InterPro" id="IPR030934">
    <property type="entry name" value="Intein_C"/>
</dbReference>
<dbReference type="InterPro" id="IPR036844">
    <property type="entry name" value="Hint_dom_sf"/>
</dbReference>
<dbReference type="Pfam" id="PF25023">
    <property type="entry name" value="TEN_YD-shell"/>
    <property type="match status" value="1"/>
</dbReference>
<dbReference type="PROSITE" id="PS50817">
    <property type="entry name" value="INTEIN_N_TER"/>
    <property type="match status" value="1"/>
</dbReference>
<dbReference type="GeneID" id="40834133"/>
<dbReference type="InterPro" id="IPR003587">
    <property type="entry name" value="Hint_dom_N"/>
</dbReference>
<dbReference type="Gene3D" id="2.180.10.10">
    <property type="entry name" value="RHS repeat-associated core"/>
    <property type="match status" value="1"/>
</dbReference>
<dbReference type="PROSITE" id="PS50818">
    <property type="entry name" value="INTEIN_C_TER"/>
    <property type="match status" value="1"/>
</dbReference>
<dbReference type="NCBIfam" id="TIGR03696">
    <property type="entry name" value="Rhs_assc_core"/>
    <property type="match status" value="1"/>
</dbReference>
<feature type="chain" id="PRO_5011776178" evidence="3">
    <location>
        <begin position="41"/>
        <end position="2318"/>
    </location>
</feature>
<feature type="region of interest" description="Disordered" evidence="2">
    <location>
        <begin position="1891"/>
        <end position="1941"/>
    </location>
</feature>
<dbReference type="InterPro" id="IPR050708">
    <property type="entry name" value="T6SS_VgrG/RHS"/>
</dbReference>
<evidence type="ECO:0000313" key="6">
    <source>
        <dbReference type="Proteomes" id="UP000199063"/>
    </source>
</evidence>
<evidence type="ECO:0000256" key="1">
    <source>
        <dbReference type="ARBA" id="ARBA00022737"/>
    </source>
</evidence>
<feature type="signal peptide" evidence="3">
    <location>
        <begin position="1"/>
        <end position="40"/>
    </location>
</feature>
<feature type="compositionally biased region" description="Polar residues" evidence="2">
    <location>
        <begin position="1291"/>
        <end position="1313"/>
    </location>
</feature>
<dbReference type="InterPro" id="IPR056823">
    <property type="entry name" value="TEN-like_YD-shell"/>
</dbReference>
<evidence type="ECO:0000256" key="2">
    <source>
        <dbReference type="SAM" id="MobiDB-lite"/>
    </source>
</evidence>
<feature type="domain" description="Hint" evidence="4">
    <location>
        <begin position="2066"/>
        <end position="2167"/>
    </location>
</feature>
<dbReference type="SMART" id="SM00306">
    <property type="entry name" value="HintN"/>
    <property type="match status" value="1"/>
</dbReference>
<feature type="region of interest" description="Disordered" evidence="2">
    <location>
        <begin position="101"/>
        <end position="121"/>
    </location>
</feature>
<evidence type="ECO:0000256" key="3">
    <source>
        <dbReference type="SAM" id="SignalP"/>
    </source>
</evidence>
<dbReference type="SUPFAM" id="SSF51294">
    <property type="entry name" value="Hedgehog/intein (Hint) domain"/>
    <property type="match status" value="1"/>
</dbReference>
<dbReference type="InterPro" id="IPR031325">
    <property type="entry name" value="RHS_repeat"/>
</dbReference>
<dbReference type="OrthoDB" id="291011at2"/>
<dbReference type="RefSeq" id="WP_093662104.1">
    <property type="nucleotide sequence ID" value="NZ_FNHI01000034.1"/>
</dbReference>
<dbReference type="NCBIfam" id="TIGR01443">
    <property type="entry name" value="intein_Cterm"/>
    <property type="match status" value="1"/>
</dbReference>
<gene>
    <name evidence="5" type="ORF">SAMN05444921_1346</name>
</gene>
<proteinExistence type="predicted"/>
<reference evidence="6" key="1">
    <citation type="submission" date="2016-10" db="EMBL/GenBank/DDBJ databases">
        <authorList>
            <person name="Varghese N."/>
            <person name="Submissions S."/>
        </authorList>
    </citation>
    <scope>NUCLEOTIDE SEQUENCE [LARGE SCALE GENOMIC DNA]</scope>
    <source>
        <strain evidence="6">CGMCC 4.7042</strain>
    </source>
</reference>
<protein>
    <submittedName>
        <fullName evidence="5">Intein C-terminal splicing region/RHS repeat-associated core domain-containing protein</fullName>
    </submittedName>
</protein>
<name>A0A1H0DHM4_9ACTN</name>
<keyword evidence="1" id="KW-0677">Repeat</keyword>
<dbReference type="EMBL" id="FNHI01000034">
    <property type="protein sequence ID" value="SDN69682.1"/>
    <property type="molecule type" value="Genomic_DNA"/>
</dbReference>
<dbReference type="Gene3D" id="2.170.16.10">
    <property type="entry name" value="Hedgehog/Intein (Hint) domain"/>
    <property type="match status" value="1"/>
</dbReference>
<accession>A0A1H0DHM4</accession>
<evidence type="ECO:0000313" key="5">
    <source>
        <dbReference type="EMBL" id="SDN69682.1"/>
    </source>
</evidence>
<dbReference type="STRING" id="1196353.SAMN05444921_1346"/>